<dbReference type="AlphaFoldDB" id="A0AAQ4ESH4"/>
<comment type="caution">
    <text evidence="3">The sequence shown here is derived from an EMBL/GenBank/DDBJ whole genome shotgun (WGS) entry which is preliminary data.</text>
</comment>
<feature type="region of interest" description="Disordered" evidence="1">
    <location>
        <begin position="58"/>
        <end position="99"/>
    </location>
</feature>
<evidence type="ECO:0008006" key="5">
    <source>
        <dbReference type="Google" id="ProtNLM"/>
    </source>
</evidence>
<sequence>MMMMMMMMMMITTNTIIITASVSGKKKTPPPFTGVVWEPAARAPGPCSCCRRLASSSSTRSLFPEGDGGAAPPQRLASGDQNSHRDSFGPMRQARKTTVQTASLAARLGLWERRGELDTTVRR</sequence>
<gene>
    <name evidence="3" type="ORF">V5799_028995</name>
</gene>
<dbReference type="Proteomes" id="UP001321473">
    <property type="component" value="Unassembled WGS sequence"/>
</dbReference>
<organism evidence="3 4">
    <name type="scientific">Amblyomma americanum</name>
    <name type="common">Lone star tick</name>
    <dbReference type="NCBI Taxonomy" id="6943"/>
    <lineage>
        <taxon>Eukaryota</taxon>
        <taxon>Metazoa</taxon>
        <taxon>Ecdysozoa</taxon>
        <taxon>Arthropoda</taxon>
        <taxon>Chelicerata</taxon>
        <taxon>Arachnida</taxon>
        <taxon>Acari</taxon>
        <taxon>Parasitiformes</taxon>
        <taxon>Ixodida</taxon>
        <taxon>Ixodoidea</taxon>
        <taxon>Ixodidae</taxon>
        <taxon>Amblyomminae</taxon>
        <taxon>Amblyomma</taxon>
    </lineage>
</organism>
<evidence type="ECO:0000256" key="2">
    <source>
        <dbReference type="SAM" id="SignalP"/>
    </source>
</evidence>
<reference evidence="3 4" key="1">
    <citation type="journal article" date="2023" name="Arcadia Sci">
        <title>De novo assembly of a long-read Amblyomma americanum tick genome.</title>
        <authorList>
            <person name="Chou S."/>
            <person name="Poskanzer K.E."/>
            <person name="Rollins M."/>
            <person name="Thuy-Boun P.S."/>
        </authorList>
    </citation>
    <scope>NUCLEOTIDE SEQUENCE [LARGE SCALE GENOMIC DNA]</scope>
    <source>
        <strain evidence="3">F_SG_1</strain>
        <tissue evidence="3">Salivary glands</tissue>
    </source>
</reference>
<proteinExistence type="predicted"/>
<feature type="chain" id="PRO_5042831721" description="Secreted protein" evidence="2">
    <location>
        <begin position="25"/>
        <end position="123"/>
    </location>
</feature>
<accession>A0AAQ4ESH4</accession>
<dbReference type="EMBL" id="JARKHS020011585">
    <property type="protein sequence ID" value="KAK8777660.1"/>
    <property type="molecule type" value="Genomic_DNA"/>
</dbReference>
<keyword evidence="4" id="KW-1185">Reference proteome</keyword>
<evidence type="ECO:0000313" key="4">
    <source>
        <dbReference type="Proteomes" id="UP001321473"/>
    </source>
</evidence>
<keyword evidence="2" id="KW-0732">Signal</keyword>
<feature type="signal peptide" evidence="2">
    <location>
        <begin position="1"/>
        <end position="24"/>
    </location>
</feature>
<protein>
    <recommendedName>
        <fullName evidence="5">Secreted protein</fullName>
    </recommendedName>
</protein>
<name>A0AAQ4ESH4_AMBAM</name>
<evidence type="ECO:0000256" key="1">
    <source>
        <dbReference type="SAM" id="MobiDB-lite"/>
    </source>
</evidence>
<evidence type="ECO:0000313" key="3">
    <source>
        <dbReference type="EMBL" id="KAK8777660.1"/>
    </source>
</evidence>